<feature type="transmembrane region" description="Helical" evidence="1">
    <location>
        <begin position="101"/>
        <end position="119"/>
    </location>
</feature>
<organism evidence="2">
    <name type="scientific">Rhizophora mucronata</name>
    <name type="common">Asiatic mangrove</name>
    <dbReference type="NCBI Taxonomy" id="61149"/>
    <lineage>
        <taxon>Eukaryota</taxon>
        <taxon>Viridiplantae</taxon>
        <taxon>Streptophyta</taxon>
        <taxon>Embryophyta</taxon>
        <taxon>Tracheophyta</taxon>
        <taxon>Spermatophyta</taxon>
        <taxon>Magnoliopsida</taxon>
        <taxon>eudicotyledons</taxon>
        <taxon>Gunneridae</taxon>
        <taxon>Pentapetalae</taxon>
        <taxon>rosids</taxon>
        <taxon>fabids</taxon>
        <taxon>Malpighiales</taxon>
        <taxon>Rhizophoraceae</taxon>
        <taxon>Rhizophora</taxon>
    </lineage>
</organism>
<accession>A0A2P2Q8V6</accession>
<keyword evidence="1" id="KW-1133">Transmembrane helix</keyword>
<dbReference type="EMBL" id="GGEC01082938">
    <property type="protein sequence ID" value="MBX63422.1"/>
    <property type="molecule type" value="Transcribed_RNA"/>
</dbReference>
<protein>
    <submittedName>
        <fullName evidence="2">Uncharacterized protein</fullName>
    </submittedName>
</protein>
<evidence type="ECO:0000313" key="2">
    <source>
        <dbReference type="EMBL" id="MBX63422.1"/>
    </source>
</evidence>
<evidence type="ECO:0000256" key="1">
    <source>
        <dbReference type="SAM" id="Phobius"/>
    </source>
</evidence>
<proteinExistence type="predicted"/>
<name>A0A2P2Q8V6_RHIMU</name>
<keyword evidence="1" id="KW-0472">Membrane</keyword>
<reference evidence="2" key="1">
    <citation type="submission" date="2018-02" db="EMBL/GenBank/DDBJ databases">
        <title>Rhizophora mucronata_Transcriptome.</title>
        <authorList>
            <person name="Meera S.P."/>
            <person name="Sreeshan A."/>
            <person name="Augustine A."/>
        </authorList>
    </citation>
    <scope>NUCLEOTIDE SEQUENCE</scope>
    <source>
        <tissue evidence="2">Leaf</tissue>
    </source>
</reference>
<dbReference type="AlphaFoldDB" id="A0A2P2Q8V6"/>
<keyword evidence="1" id="KW-0812">Transmembrane</keyword>
<sequence length="157" mass="17624">MNKIRQKQALIISFYMTWYTTVCPSIQSREIDRWVICPQYIRCFLSELNSDKSFNASSIVGLSDGLSLVQREAISTINFISSRIESVQPTSLSYKISFRSTSLGLLCMLFPSFVSLPLLKISRMISPNLYISMYNSSFVAVLNSPVSVVEIVAGDDP</sequence>